<organism evidence="2 3">
    <name type="scientific">Ricinus communis</name>
    <name type="common">Castor bean</name>
    <dbReference type="NCBI Taxonomy" id="3988"/>
    <lineage>
        <taxon>Eukaryota</taxon>
        <taxon>Viridiplantae</taxon>
        <taxon>Streptophyta</taxon>
        <taxon>Embryophyta</taxon>
        <taxon>Tracheophyta</taxon>
        <taxon>Spermatophyta</taxon>
        <taxon>Magnoliopsida</taxon>
        <taxon>eudicotyledons</taxon>
        <taxon>Gunneridae</taxon>
        <taxon>Pentapetalae</taxon>
        <taxon>rosids</taxon>
        <taxon>fabids</taxon>
        <taxon>Malpighiales</taxon>
        <taxon>Euphorbiaceae</taxon>
        <taxon>Acalyphoideae</taxon>
        <taxon>Acalypheae</taxon>
        <taxon>Ricinus</taxon>
    </lineage>
</organism>
<dbReference type="InParanoid" id="B9TGZ6"/>
<dbReference type="AlphaFoldDB" id="B9TGZ6"/>
<dbReference type="Proteomes" id="UP000008311">
    <property type="component" value="Unassembled WGS sequence"/>
</dbReference>
<sequence>DRQHRQADQQQINRKSPTRRTERLGTGVLREDHVEHMRHADRKREEQQHQRAARIALHRRTQHRNHVGVLLQPVVESAETAEHAKYSDAAQRQHRHQLHRRFERNRGDEAVVALMGRALLGAEQDREQRDDAAEHQRQRVGLALLREQRIGMSV</sequence>
<reference evidence="3" key="1">
    <citation type="journal article" date="2010" name="Nat. Biotechnol.">
        <title>Draft genome sequence of the oilseed species Ricinus communis.</title>
        <authorList>
            <person name="Chan A.P."/>
            <person name="Crabtree J."/>
            <person name="Zhao Q."/>
            <person name="Lorenzi H."/>
            <person name="Orvis J."/>
            <person name="Puiu D."/>
            <person name="Melake-Berhan A."/>
            <person name="Jones K.M."/>
            <person name="Redman J."/>
            <person name="Chen G."/>
            <person name="Cahoon E.B."/>
            <person name="Gedil M."/>
            <person name="Stanke M."/>
            <person name="Haas B.J."/>
            <person name="Wortman J.R."/>
            <person name="Fraser-Liggett C.M."/>
            <person name="Ravel J."/>
            <person name="Rabinowicz P.D."/>
        </authorList>
    </citation>
    <scope>NUCLEOTIDE SEQUENCE [LARGE SCALE GENOMIC DNA]</scope>
    <source>
        <strain evidence="3">cv. Hale</strain>
    </source>
</reference>
<proteinExistence type="predicted"/>
<keyword evidence="3" id="KW-1185">Reference proteome</keyword>
<protein>
    <submittedName>
        <fullName evidence="2">Uncharacterized protein</fullName>
    </submittedName>
</protein>
<gene>
    <name evidence="2" type="ORF">RCOM_1870300</name>
</gene>
<evidence type="ECO:0000256" key="1">
    <source>
        <dbReference type="SAM" id="MobiDB-lite"/>
    </source>
</evidence>
<dbReference type="EMBL" id="EQ981085">
    <property type="protein sequence ID" value="EEF24868.1"/>
    <property type="molecule type" value="Genomic_DNA"/>
</dbReference>
<accession>B9TGZ6</accession>
<evidence type="ECO:0000313" key="2">
    <source>
        <dbReference type="EMBL" id="EEF24868.1"/>
    </source>
</evidence>
<feature type="non-terminal residue" evidence="2">
    <location>
        <position position="154"/>
    </location>
</feature>
<feature type="non-terminal residue" evidence="2">
    <location>
        <position position="1"/>
    </location>
</feature>
<feature type="region of interest" description="Disordered" evidence="1">
    <location>
        <begin position="1"/>
        <end position="27"/>
    </location>
</feature>
<name>B9TGZ6_RICCO</name>
<evidence type="ECO:0000313" key="3">
    <source>
        <dbReference type="Proteomes" id="UP000008311"/>
    </source>
</evidence>